<dbReference type="Proteomes" id="UP000198844">
    <property type="component" value="Unassembled WGS sequence"/>
</dbReference>
<dbReference type="GO" id="GO:0003677">
    <property type="term" value="F:DNA binding"/>
    <property type="evidence" value="ECO:0007669"/>
    <property type="project" value="UniProtKB-KW"/>
</dbReference>
<keyword evidence="2" id="KW-0238">DNA-binding</keyword>
<sequence>MALPESTNAPLASTEQPYRGDVFDAACSSRLALELIAGKWTLLILPALLPGPMRNNALLRKIGGISQKVLTQTLKELERNGLVIREEQPGAVALVEYRLSELGRTLSDALVTLDHWAEENAAELDAARERYDARQQTHR</sequence>
<evidence type="ECO:0000256" key="1">
    <source>
        <dbReference type="ARBA" id="ARBA00023015"/>
    </source>
</evidence>
<accession>A0A1I7DRH1</accession>
<keyword evidence="3" id="KW-0804">Transcription</keyword>
<dbReference type="PROSITE" id="PS51118">
    <property type="entry name" value="HTH_HXLR"/>
    <property type="match status" value="1"/>
</dbReference>
<dbReference type="InterPro" id="IPR036390">
    <property type="entry name" value="WH_DNA-bd_sf"/>
</dbReference>
<evidence type="ECO:0000313" key="6">
    <source>
        <dbReference type="Proteomes" id="UP000198844"/>
    </source>
</evidence>
<feature type="domain" description="HTH hxlR-type" evidence="4">
    <location>
        <begin position="27"/>
        <end position="125"/>
    </location>
</feature>
<dbReference type="AlphaFoldDB" id="A0A1I7DRH1"/>
<evidence type="ECO:0000256" key="2">
    <source>
        <dbReference type="ARBA" id="ARBA00023125"/>
    </source>
</evidence>
<name>A0A1I7DRH1_9BURK</name>
<organism evidence="5 6">
    <name type="scientific">Paraburkholderia aspalathi</name>
    <dbReference type="NCBI Taxonomy" id="1324617"/>
    <lineage>
        <taxon>Bacteria</taxon>
        <taxon>Pseudomonadati</taxon>
        <taxon>Pseudomonadota</taxon>
        <taxon>Betaproteobacteria</taxon>
        <taxon>Burkholderiales</taxon>
        <taxon>Burkholderiaceae</taxon>
        <taxon>Paraburkholderia</taxon>
    </lineage>
</organism>
<reference evidence="5 6" key="1">
    <citation type="submission" date="2016-10" db="EMBL/GenBank/DDBJ databases">
        <authorList>
            <person name="de Groot N.N."/>
        </authorList>
    </citation>
    <scope>NUCLEOTIDE SEQUENCE [LARGE SCALE GENOMIC DNA]</scope>
    <source>
        <strain evidence="5 6">LMG 27731</strain>
    </source>
</reference>
<dbReference type="PANTHER" id="PTHR33204">
    <property type="entry name" value="TRANSCRIPTIONAL REGULATOR, MARR FAMILY"/>
    <property type="match status" value="1"/>
</dbReference>
<evidence type="ECO:0000259" key="4">
    <source>
        <dbReference type="PROSITE" id="PS51118"/>
    </source>
</evidence>
<dbReference type="PANTHER" id="PTHR33204:SF37">
    <property type="entry name" value="HTH-TYPE TRANSCRIPTIONAL REGULATOR YODB"/>
    <property type="match status" value="1"/>
</dbReference>
<dbReference type="Pfam" id="PF01638">
    <property type="entry name" value="HxlR"/>
    <property type="match status" value="1"/>
</dbReference>
<dbReference type="InterPro" id="IPR036388">
    <property type="entry name" value="WH-like_DNA-bd_sf"/>
</dbReference>
<gene>
    <name evidence="5" type="ORF">SAMN05192563_101166</name>
</gene>
<evidence type="ECO:0000256" key="3">
    <source>
        <dbReference type="ARBA" id="ARBA00023163"/>
    </source>
</evidence>
<evidence type="ECO:0000313" key="5">
    <source>
        <dbReference type="EMBL" id="SFU14224.1"/>
    </source>
</evidence>
<dbReference type="EMBL" id="FPBH01000011">
    <property type="protein sequence ID" value="SFU14224.1"/>
    <property type="molecule type" value="Genomic_DNA"/>
</dbReference>
<dbReference type="Gene3D" id="1.10.10.10">
    <property type="entry name" value="Winged helix-like DNA-binding domain superfamily/Winged helix DNA-binding domain"/>
    <property type="match status" value="1"/>
</dbReference>
<protein>
    <submittedName>
        <fullName evidence="5">Transcriptional regulator, HxlR family</fullName>
    </submittedName>
</protein>
<dbReference type="OrthoDB" id="9807069at2"/>
<dbReference type="InterPro" id="IPR002577">
    <property type="entry name" value="HTH_HxlR"/>
</dbReference>
<dbReference type="SUPFAM" id="SSF46785">
    <property type="entry name" value="Winged helix' DNA-binding domain"/>
    <property type="match status" value="1"/>
</dbReference>
<dbReference type="RefSeq" id="WP_093635883.1">
    <property type="nucleotide sequence ID" value="NZ_FPBH01000011.1"/>
</dbReference>
<keyword evidence="1" id="KW-0805">Transcription regulation</keyword>
<proteinExistence type="predicted"/>